<accession>A0ABT7ZC70</accession>
<evidence type="ECO:0000313" key="3">
    <source>
        <dbReference type="EMBL" id="MDN3297016.1"/>
    </source>
</evidence>
<feature type="region of interest" description="Disordered" evidence="1">
    <location>
        <begin position="48"/>
        <end position="73"/>
    </location>
</feature>
<evidence type="ECO:0008006" key="5">
    <source>
        <dbReference type="Google" id="ProtNLM"/>
    </source>
</evidence>
<evidence type="ECO:0000256" key="2">
    <source>
        <dbReference type="SAM" id="SignalP"/>
    </source>
</evidence>
<name>A0ABT7ZC70_9ACTN</name>
<organism evidence="3 4">
    <name type="scientific">Streptomyces ficellus</name>
    <dbReference type="NCBI Taxonomy" id="1977088"/>
    <lineage>
        <taxon>Bacteria</taxon>
        <taxon>Bacillati</taxon>
        <taxon>Actinomycetota</taxon>
        <taxon>Actinomycetes</taxon>
        <taxon>Kitasatosporales</taxon>
        <taxon>Streptomycetaceae</taxon>
        <taxon>Streptomyces</taxon>
    </lineage>
</organism>
<protein>
    <recommendedName>
        <fullName evidence="5">Secreted protein</fullName>
    </recommendedName>
</protein>
<feature type="chain" id="PRO_5045487177" description="Secreted protein" evidence="2">
    <location>
        <begin position="21"/>
        <end position="73"/>
    </location>
</feature>
<sequence length="73" mass="8040">MNTTLWVVVACASACTALSALVPPPASRMWRVDTLELRRRRRSIEVLTANVRPAAHKPPRPNPAEDGQGRARP</sequence>
<proteinExistence type="predicted"/>
<evidence type="ECO:0000313" key="4">
    <source>
        <dbReference type="Proteomes" id="UP001174050"/>
    </source>
</evidence>
<keyword evidence="2" id="KW-0732">Signal</keyword>
<reference evidence="3" key="1">
    <citation type="submission" date="2023-06" db="EMBL/GenBank/DDBJ databases">
        <title>WGS-Sequencing of Streptomyces ficellus isolate 21 collected from sand in Gara Djebilet Iron Mine in Algeria.</title>
        <authorList>
            <person name="Zegers G.P."/>
            <person name="Gomez A."/>
            <person name="Gueddou A."/>
            <person name="Zahara A.F."/>
            <person name="Worth M."/>
            <person name="Sevigny J.L."/>
            <person name="Tisa L."/>
        </authorList>
    </citation>
    <scope>NUCLEOTIDE SEQUENCE</scope>
    <source>
        <strain evidence="3">AS11</strain>
    </source>
</reference>
<comment type="caution">
    <text evidence="3">The sequence shown here is derived from an EMBL/GenBank/DDBJ whole genome shotgun (WGS) entry which is preliminary data.</text>
</comment>
<feature type="signal peptide" evidence="2">
    <location>
        <begin position="1"/>
        <end position="20"/>
    </location>
</feature>
<dbReference type="RefSeq" id="WP_290114368.1">
    <property type="nucleotide sequence ID" value="NZ_JAUEPL010000042.1"/>
</dbReference>
<dbReference type="Proteomes" id="UP001174050">
    <property type="component" value="Unassembled WGS sequence"/>
</dbReference>
<evidence type="ECO:0000256" key="1">
    <source>
        <dbReference type="SAM" id="MobiDB-lite"/>
    </source>
</evidence>
<gene>
    <name evidence="3" type="ORF">QWM81_23815</name>
</gene>
<dbReference type="EMBL" id="JAUEPL010000042">
    <property type="protein sequence ID" value="MDN3297016.1"/>
    <property type="molecule type" value="Genomic_DNA"/>
</dbReference>
<keyword evidence="4" id="KW-1185">Reference proteome</keyword>